<gene>
    <name evidence="1" type="ORF">F383_33912</name>
</gene>
<sequence>MAVCPIGYPTIVSQARAWPRHMGVSCGRVSKLVCTPYFDTAQTHRRV</sequence>
<name>A0A0B0N8G8_GOSAR</name>
<proteinExistence type="predicted"/>
<reference evidence="2" key="1">
    <citation type="submission" date="2014-09" db="EMBL/GenBank/DDBJ databases">
        <authorList>
            <person name="Mudge J."/>
            <person name="Ramaraj T."/>
            <person name="Lindquist I.E."/>
            <person name="Bharti A.K."/>
            <person name="Sundararajan A."/>
            <person name="Cameron C.T."/>
            <person name="Woodward J.E."/>
            <person name="May G.D."/>
            <person name="Brubaker C."/>
            <person name="Broadhvest J."/>
            <person name="Wilkins T.A."/>
        </authorList>
    </citation>
    <scope>NUCLEOTIDE SEQUENCE</scope>
    <source>
        <strain evidence="2">cv. AKA8401</strain>
    </source>
</reference>
<organism evidence="1 2">
    <name type="scientific">Gossypium arboreum</name>
    <name type="common">Tree cotton</name>
    <name type="synonym">Gossypium nanking</name>
    <dbReference type="NCBI Taxonomy" id="29729"/>
    <lineage>
        <taxon>Eukaryota</taxon>
        <taxon>Viridiplantae</taxon>
        <taxon>Streptophyta</taxon>
        <taxon>Embryophyta</taxon>
        <taxon>Tracheophyta</taxon>
        <taxon>Spermatophyta</taxon>
        <taxon>Magnoliopsida</taxon>
        <taxon>eudicotyledons</taxon>
        <taxon>Gunneridae</taxon>
        <taxon>Pentapetalae</taxon>
        <taxon>rosids</taxon>
        <taxon>malvids</taxon>
        <taxon>Malvales</taxon>
        <taxon>Malvaceae</taxon>
        <taxon>Malvoideae</taxon>
        <taxon>Gossypium</taxon>
    </lineage>
</organism>
<comment type="caution">
    <text evidence="1">The sequence shown here is derived from an EMBL/GenBank/DDBJ whole genome shotgun (WGS) entry which is preliminary data.</text>
</comment>
<dbReference type="Proteomes" id="UP000032142">
    <property type="component" value="Unassembled WGS sequence"/>
</dbReference>
<protein>
    <submittedName>
        <fullName evidence="1">Uncharacterized protein</fullName>
    </submittedName>
</protein>
<evidence type="ECO:0000313" key="2">
    <source>
        <dbReference type="Proteomes" id="UP000032142"/>
    </source>
</evidence>
<dbReference type="EMBL" id="JRRC01473443">
    <property type="protein sequence ID" value="KHG07381.1"/>
    <property type="molecule type" value="Genomic_DNA"/>
</dbReference>
<keyword evidence="2" id="KW-1185">Reference proteome</keyword>
<accession>A0A0B0N8G8</accession>
<dbReference type="AlphaFoldDB" id="A0A0B0N8G8"/>
<evidence type="ECO:0000313" key="1">
    <source>
        <dbReference type="EMBL" id="KHG07381.1"/>
    </source>
</evidence>